<sequence length="472" mass="51993">MTRISFYSDTSSIDSAVAAGDHRTIVGGLWDEIGALQLDTLVAHGLKPHHRLLDVGCGALRGGVHFVRYLESAHYYGLDINQSLLDAGYNLELSAAGLQDRLPRSHLAVDAQFDATGFGVPFDRAMAFSLFTHLPLDLIRICLERVADVMTPGGIFHATYFEAPEHRPTRLPIQHAPTGLTTYAGSDPYHQRLSDFVHLADGLAWDVVYAGDFGHPRGQKLVSFVRRPRTSAQPSETTRTLGLDAARSLLAGAEHYRAFVGPPERYDLIGASQFALLFQLGLRDHHKVLDFGCGSLRLGRLLIPFLQPGRYHGLDPNDWLIDDGFTRELGHSALAVKHPRFSNNSDFDCGVFGTKFDFVIAQSIVTHTGPDLLARLLQSASKVMTDTGIFIFSCIETPQRQVIPPPGWHYPHCVGYDEAQLRDALSAAGLHGVRLPWFHPGAVWWLAKRRESALPNPSFLESLTGRVLGVSP</sequence>
<dbReference type="RefSeq" id="WP_207211570.1">
    <property type="nucleotide sequence ID" value="NZ_UWOC01000182.1"/>
</dbReference>
<dbReference type="InterPro" id="IPR029063">
    <property type="entry name" value="SAM-dependent_MTases_sf"/>
</dbReference>
<evidence type="ECO:0000313" key="2">
    <source>
        <dbReference type="EMBL" id="VCU10918.1"/>
    </source>
</evidence>
<evidence type="ECO:0000313" key="3">
    <source>
        <dbReference type="Proteomes" id="UP000289200"/>
    </source>
</evidence>
<protein>
    <recommendedName>
        <fullName evidence="1">Methyltransferase type 12 domain-containing protein</fullName>
    </recommendedName>
</protein>
<dbReference type="CDD" id="cd02440">
    <property type="entry name" value="AdoMet_MTases"/>
    <property type="match status" value="2"/>
</dbReference>
<dbReference type="AlphaFoldDB" id="A0A3S4FFD6"/>
<dbReference type="Proteomes" id="UP000289200">
    <property type="component" value="Unassembled WGS sequence"/>
</dbReference>
<evidence type="ECO:0000259" key="1">
    <source>
        <dbReference type="Pfam" id="PF08242"/>
    </source>
</evidence>
<reference evidence="3" key="1">
    <citation type="submission" date="2018-10" db="EMBL/GenBank/DDBJ databases">
        <authorList>
            <person name="Peiro R."/>
            <person name="Begona"/>
            <person name="Cbmso G."/>
            <person name="Lopez M."/>
            <person name="Gonzalez S."/>
            <person name="Sacristan E."/>
            <person name="Castillo E."/>
        </authorList>
    </citation>
    <scope>NUCLEOTIDE SEQUENCE [LARGE SCALE GENOMIC DNA]</scope>
</reference>
<feature type="domain" description="Methyltransferase type 12" evidence="1">
    <location>
        <begin position="53"/>
        <end position="156"/>
    </location>
</feature>
<dbReference type="Gene3D" id="3.40.50.150">
    <property type="entry name" value="Vaccinia Virus protein VP39"/>
    <property type="match status" value="2"/>
</dbReference>
<dbReference type="PANTHER" id="PTHR37886:SF1">
    <property type="entry name" value="S-ADENOSYL-L-METHIONINE-DEPENDENT METHYLTRANSFERASES SUPERFAMILY PROTEIN"/>
    <property type="match status" value="1"/>
</dbReference>
<dbReference type="SUPFAM" id="SSF53335">
    <property type="entry name" value="S-adenosyl-L-methionine-dependent methyltransferases"/>
    <property type="match status" value="2"/>
</dbReference>
<accession>A0A3S4FFD6</accession>
<comment type="caution">
    <text evidence="2">The sequence shown here is derived from an EMBL/GenBank/DDBJ whole genome shotgun (WGS) entry which is preliminary data.</text>
</comment>
<gene>
    <name evidence="2" type="ORF">RHODGE_RHODGE_04122</name>
</gene>
<organism evidence="2 3">
    <name type="scientific">Rhodoplanes serenus</name>
    <dbReference type="NCBI Taxonomy" id="200615"/>
    <lineage>
        <taxon>Bacteria</taxon>
        <taxon>Pseudomonadati</taxon>
        <taxon>Pseudomonadota</taxon>
        <taxon>Alphaproteobacteria</taxon>
        <taxon>Hyphomicrobiales</taxon>
        <taxon>Nitrobacteraceae</taxon>
        <taxon>Rhodoplanes</taxon>
    </lineage>
</organism>
<dbReference type="PANTHER" id="PTHR37886">
    <property type="entry name" value="S-ADENOSYL-L-METHIONINE-DEPENDENT METHYLTRANSFERASES SUPERFAMILY PROTEIN"/>
    <property type="match status" value="1"/>
</dbReference>
<dbReference type="InterPro" id="IPR013217">
    <property type="entry name" value="Methyltransf_12"/>
</dbReference>
<name>A0A3S4FFD6_9BRAD</name>
<dbReference type="EMBL" id="UWOC01000182">
    <property type="protein sequence ID" value="VCU10918.1"/>
    <property type="molecule type" value="Genomic_DNA"/>
</dbReference>
<proteinExistence type="predicted"/>
<keyword evidence="3" id="KW-1185">Reference proteome</keyword>
<dbReference type="Pfam" id="PF08242">
    <property type="entry name" value="Methyltransf_12"/>
    <property type="match status" value="2"/>
</dbReference>
<feature type="domain" description="Methyltransferase type 12" evidence="1">
    <location>
        <begin position="289"/>
        <end position="390"/>
    </location>
</feature>